<feature type="transmembrane region" description="Helical" evidence="2">
    <location>
        <begin position="580"/>
        <end position="598"/>
    </location>
</feature>
<dbReference type="Proteomes" id="UP000078437">
    <property type="component" value="Chromosome"/>
</dbReference>
<name>A0A191WIH7_9MICO</name>
<feature type="chain" id="PRO_5008249463" description="Gram-positive cocci surface proteins LPxTG domain-containing protein" evidence="3">
    <location>
        <begin position="31"/>
        <end position="607"/>
    </location>
</feature>
<proteinExistence type="predicted"/>
<feature type="signal peptide" evidence="3">
    <location>
        <begin position="1"/>
        <end position="30"/>
    </location>
</feature>
<protein>
    <recommendedName>
        <fullName evidence="6">Gram-positive cocci surface proteins LPxTG domain-containing protein</fullName>
    </recommendedName>
</protein>
<dbReference type="KEGG" id="agy:ATC03_15915"/>
<dbReference type="AlphaFoldDB" id="A0A191WIH7"/>
<dbReference type="RefSeq" id="WP_067879197.1">
    <property type="nucleotide sequence ID" value="NZ_CP013979.1"/>
</dbReference>
<dbReference type="EMBL" id="CP013979">
    <property type="protein sequence ID" value="ANJ27973.1"/>
    <property type="molecule type" value="Genomic_DNA"/>
</dbReference>
<dbReference type="OrthoDB" id="5071215at2"/>
<keyword evidence="2" id="KW-0472">Membrane</keyword>
<reference evidence="5" key="2">
    <citation type="submission" date="2016-01" db="EMBL/GenBank/DDBJ databases">
        <title>Complete genome sequence of Agromyces aureus AR33T and comparison with related organisms.</title>
        <authorList>
            <person name="Corretto E."/>
            <person name="Antonielli L."/>
            <person name="Sessitsch A."/>
            <person name="Brader G."/>
        </authorList>
    </citation>
    <scope>NUCLEOTIDE SEQUENCE [LARGE SCALE GENOMIC DNA]</scope>
    <source>
        <strain evidence="5">AR33</strain>
    </source>
</reference>
<reference evidence="4 5" key="1">
    <citation type="journal article" date="2016" name="Int. J. Syst. Evol. Microbiol.">
        <title>Agromyces aureus sp. nov., isolated from the rhizosphere of Salix caprea L. grown in a heavy-metal-contaminated soil.</title>
        <authorList>
            <person name="Corretto E."/>
            <person name="Antonielli L."/>
            <person name="Sessitsch A."/>
            <person name="Compant S."/>
            <person name="Gorfer M."/>
            <person name="Kuffner M."/>
            <person name="Brader G."/>
        </authorList>
    </citation>
    <scope>NUCLEOTIDE SEQUENCE [LARGE SCALE GENOMIC DNA]</scope>
    <source>
        <strain evidence="4 5">AR33</strain>
    </source>
</reference>
<evidence type="ECO:0000313" key="5">
    <source>
        <dbReference type="Proteomes" id="UP000078437"/>
    </source>
</evidence>
<sequence>MKRLTAALTAAAIAAGLTIGAVTLAAPAMADDDLPGVPASEAAAVDLPDADEDAAAAAAADDALAAVDAAAVVPGVIWADFTLSRVTLDSGGAFGTPVGEMSAVTANVGADTRGVFHVSGETAGIDTGIDGAAVFQVVMLGKESGYWIASRVWATGDIANASCRVFQGDPRAGGTPAAVSPFICDVSYTQGFPNTRYTFALSLNRYVETAAVFTTTGPISLTAGHFEFDVPYGVAGTAEVAKNSSTRTETVVRDGDKGVYADNSRVEFTYRIVDDGTPTQFWIAGWSNNYRSSGVHFPRDGTCFVVDTDPIANGAPPLDKAVRVKVSPYSCELTSEAGVNTGAYEAHFTVARRAMTVLDGSGHGANTLLARELVADVCGARPDDCGLSLASATTVLGKERPMSETVLNGTDIEQTATKTVSSSETVTNSGGFEFTIKSEFDGIGAKWEASLMVHYERSVATTTSTTLSLPITAPPHTKAWWVGSPPMVHSEGTVIVLKDGVYYEIIDVSADFPDASAGAQWAIKPKTEPYLGTSVPGGPTTPDAGTSPPDADSPVGDPSATAGSSRTLASTGVSEIEVRGSIAAGAFLLAGGAVLMLVRRRRSRTTG</sequence>
<dbReference type="STRING" id="453304.ATC03_15915"/>
<gene>
    <name evidence="4" type="ORF">ATC03_15915</name>
</gene>
<evidence type="ECO:0000256" key="2">
    <source>
        <dbReference type="SAM" id="Phobius"/>
    </source>
</evidence>
<feature type="compositionally biased region" description="Polar residues" evidence="1">
    <location>
        <begin position="561"/>
        <end position="570"/>
    </location>
</feature>
<evidence type="ECO:0000313" key="4">
    <source>
        <dbReference type="EMBL" id="ANJ27973.1"/>
    </source>
</evidence>
<accession>A0A191WIH7</accession>
<keyword evidence="3" id="KW-0732">Signal</keyword>
<feature type="region of interest" description="Disordered" evidence="1">
    <location>
        <begin position="528"/>
        <end position="570"/>
    </location>
</feature>
<evidence type="ECO:0000256" key="1">
    <source>
        <dbReference type="SAM" id="MobiDB-lite"/>
    </source>
</evidence>
<organism evidence="4 5">
    <name type="scientific">Agromyces aureus</name>
    <dbReference type="NCBI Taxonomy" id="453304"/>
    <lineage>
        <taxon>Bacteria</taxon>
        <taxon>Bacillati</taxon>
        <taxon>Actinomycetota</taxon>
        <taxon>Actinomycetes</taxon>
        <taxon>Micrococcales</taxon>
        <taxon>Microbacteriaceae</taxon>
        <taxon>Agromyces</taxon>
    </lineage>
</organism>
<keyword evidence="2" id="KW-0812">Transmembrane</keyword>
<keyword evidence="5" id="KW-1185">Reference proteome</keyword>
<keyword evidence="2" id="KW-1133">Transmembrane helix</keyword>
<dbReference type="SUPFAM" id="SSF56973">
    <property type="entry name" value="Aerolisin/ETX pore-forming domain"/>
    <property type="match status" value="1"/>
</dbReference>
<evidence type="ECO:0000256" key="3">
    <source>
        <dbReference type="SAM" id="SignalP"/>
    </source>
</evidence>
<evidence type="ECO:0008006" key="6">
    <source>
        <dbReference type="Google" id="ProtNLM"/>
    </source>
</evidence>